<dbReference type="EMBL" id="BSDP01000001">
    <property type="protein sequence ID" value="GLI27504.1"/>
    <property type="molecule type" value="Genomic_DNA"/>
</dbReference>
<proteinExistence type="inferred from homology"/>
<evidence type="ECO:0000256" key="4">
    <source>
        <dbReference type="ARBA" id="ARBA00022448"/>
    </source>
</evidence>
<dbReference type="InterPro" id="IPR004812">
    <property type="entry name" value="Efflux_drug-R_Bcr/CmlA"/>
</dbReference>
<feature type="transmembrane region" description="Helical" evidence="9">
    <location>
        <begin position="227"/>
        <end position="251"/>
    </location>
</feature>
<feature type="transmembrane region" description="Helical" evidence="9">
    <location>
        <begin position="89"/>
        <end position="116"/>
    </location>
</feature>
<dbReference type="InterPro" id="IPR036259">
    <property type="entry name" value="MFS_trans_sf"/>
</dbReference>
<evidence type="ECO:0000256" key="6">
    <source>
        <dbReference type="ARBA" id="ARBA00022692"/>
    </source>
</evidence>
<organism evidence="11 12">
    <name type="scientific">Agromyces rhizosphaerae</name>
    <dbReference type="NCBI Taxonomy" id="88374"/>
    <lineage>
        <taxon>Bacteria</taxon>
        <taxon>Bacillati</taxon>
        <taxon>Actinomycetota</taxon>
        <taxon>Actinomycetes</taxon>
        <taxon>Micrococcales</taxon>
        <taxon>Microbacteriaceae</taxon>
        <taxon>Agromyces</taxon>
    </lineage>
</organism>
<dbReference type="PRINTS" id="PR01035">
    <property type="entry name" value="TCRTETA"/>
</dbReference>
<dbReference type="PROSITE" id="PS50850">
    <property type="entry name" value="MFS"/>
    <property type="match status" value="1"/>
</dbReference>
<feature type="transmembrane region" description="Helical" evidence="9">
    <location>
        <begin position="263"/>
        <end position="280"/>
    </location>
</feature>
<comment type="subcellular location">
    <subcellularLocation>
        <location evidence="1">Cell membrane</location>
        <topology evidence="1">Multi-pass membrane protein</topology>
    </subcellularLocation>
</comment>
<keyword evidence="12" id="KW-1185">Reference proteome</keyword>
<dbReference type="AlphaFoldDB" id="A0A9W6CYA4"/>
<evidence type="ECO:0000256" key="2">
    <source>
        <dbReference type="ARBA" id="ARBA00006236"/>
    </source>
</evidence>
<dbReference type="GO" id="GO:0042910">
    <property type="term" value="F:xenobiotic transmembrane transporter activity"/>
    <property type="evidence" value="ECO:0007669"/>
    <property type="project" value="InterPro"/>
</dbReference>
<feature type="transmembrane region" description="Helical" evidence="9">
    <location>
        <begin position="177"/>
        <end position="197"/>
    </location>
</feature>
<accession>A0A9W6CYA4</accession>
<evidence type="ECO:0000256" key="9">
    <source>
        <dbReference type="SAM" id="Phobius"/>
    </source>
</evidence>
<comment type="caution">
    <text evidence="11">The sequence shown here is derived from an EMBL/GenBank/DDBJ whole genome shotgun (WGS) entry which is preliminary data.</text>
</comment>
<comment type="similarity">
    <text evidence="2">Belongs to the major facilitator superfamily. Bcr/CmlA family.</text>
</comment>
<feature type="transmembrane region" description="Helical" evidence="9">
    <location>
        <begin position="151"/>
        <end position="171"/>
    </location>
</feature>
<evidence type="ECO:0000256" key="7">
    <source>
        <dbReference type="ARBA" id="ARBA00022989"/>
    </source>
</evidence>
<comment type="similarity">
    <text evidence="3">Belongs to the major facilitator superfamily. TCR/Tet family.</text>
</comment>
<dbReference type="Proteomes" id="UP001144396">
    <property type="component" value="Unassembled WGS sequence"/>
</dbReference>
<evidence type="ECO:0000313" key="12">
    <source>
        <dbReference type="Proteomes" id="UP001144396"/>
    </source>
</evidence>
<protein>
    <submittedName>
        <fullName evidence="11">Bcr/CflA family drug resistance efflux transporter</fullName>
    </submittedName>
</protein>
<dbReference type="SUPFAM" id="SSF103473">
    <property type="entry name" value="MFS general substrate transporter"/>
    <property type="match status" value="1"/>
</dbReference>
<sequence length="416" mass="41980">MTPSAGAAARTPLHRLRESPIWIAVILATLTIFGPLSMDLYLPVLPSLAADLATTTSAAQLTMTTCLLGLALGQVIAGPLSDRYGRRVVLLSGLVVYTVASLACAFSDSITLLVVLRLVQGAAGGFGLVIAQACGRDLYEGPRLNRYNGRIVVLSGLAAIVAPVIGGVLAAHVAWQGFFVLLAAFGLVITLAVAVSFRETLPVERRVTGGAGHTLAHLAVLARDRRFVGATAASSLTSATYFAYLAAAPFVLQDLFGLSPAQYALVIGVNAAGFAAFGFTAGRAAERWGERVVFATGIALVIAGATVLAATASAPPPLAVMVGAFLLIAAGAAAVSPPSTTMALTDYPAFAGTASSVLGLSRFVAGAAAAPLVGLAGPLSTTPLAAVALATGLTSAVVFALLLVRGRAPHPSAGSR</sequence>
<feature type="transmembrane region" description="Helical" evidence="9">
    <location>
        <begin position="384"/>
        <end position="404"/>
    </location>
</feature>
<feature type="transmembrane region" description="Helical" evidence="9">
    <location>
        <begin position="58"/>
        <end position="77"/>
    </location>
</feature>
<feature type="domain" description="Major facilitator superfamily (MFS) profile" evidence="10">
    <location>
        <begin position="23"/>
        <end position="408"/>
    </location>
</feature>
<dbReference type="PROSITE" id="PS00216">
    <property type="entry name" value="SUGAR_TRANSPORT_1"/>
    <property type="match status" value="1"/>
</dbReference>
<dbReference type="NCBIfam" id="TIGR00710">
    <property type="entry name" value="efflux_Bcr_CflA"/>
    <property type="match status" value="1"/>
</dbReference>
<dbReference type="Gene3D" id="1.20.1720.10">
    <property type="entry name" value="Multidrug resistance protein D"/>
    <property type="match status" value="1"/>
</dbReference>
<dbReference type="InterPro" id="IPR005829">
    <property type="entry name" value="Sugar_transporter_CS"/>
</dbReference>
<name>A0A9W6CYA4_9MICO</name>
<feature type="transmembrane region" description="Helical" evidence="9">
    <location>
        <begin position="21"/>
        <end position="38"/>
    </location>
</feature>
<feature type="transmembrane region" description="Helical" evidence="9">
    <location>
        <begin position="347"/>
        <end position="372"/>
    </location>
</feature>
<keyword evidence="8 9" id="KW-0472">Membrane</keyword>
<dbReference type="RefSeq" id="WP_281884090.1">
    <property type="nucleotide sequence ID" value="NZ_BSDP01000001.1"/>
</dbReference>
<keyword evidence="5" id="KW-1003">Cell membrane</keyword>
<evidence type="ECO:0000256" key="8">
    <source>
        <dbReference type="ARBA" id="ARBA00023136"/>
    </source>
</evidence>
<dbReference type="InterPro" id="IPR001958">
    <property type="entry name" value="Tet-R_TetA/multi-R_MdtG-like"/>
</dbReference>
<feature type="transmembrane region" description="Helical" evidence="9">
    <location>
        <begin position="318"/>
        <end position="335"/>
    </location>
</feature>
<feature type="transmembrane region" description="Helical" evidence="9">
    <location>
        <begin position="292"/>
        <end position="312"/>
    </location>
</feature>
<dbReference type="PANTHER" id="PTHR42718">
    <property type="entry name" value="MAJOR FACILITATOR SUPERFAMILY MULTIDRUG TRANSPORTER MFSC"/>
    <property type="match status" value="1"/>
</dbReference>
<gene>
    <name evidence="11" type="ORF">ARHIZOSPH14_17460</name>
</gene>
<evidence type="ECO:0000259" key="10">
    <source>
        <dbReference type="PROSITE" id="PS50850"/>
    </source>
</evidence>
<evidence type="ECO:0000256" key="5">
    <source>
        <dbReference type="ARBA" id="ARBA00022475"/>
    </source>
</evidence>
<dbReference type="CDD" id="cd17320">
    <property type="entry name" value="MFS_MdfA_MDR_like"/>
    <property type="match status" value="1"/>
</dbReference>
<keyword evidence="7 9" id="KW-1133">Transmembrane helix</keyword>
<dbReference type="InterPro" id="IPR020846">
    <property type="entry name" value="MFS_dom"/>
</dbReference>
<keyword evidence="4" id="KW-0813">Transport</keyword>
<evidence type="ECO:0000256" key="1">
    <source>
        <dbReference type="ARBA" id="ARBA00004651"/>
    </source>
</evidence>
<dbReference type="PANTHER" id="PTHR42718:SF46">
    <property type="entry name" value="BLR6921 PROTEIN"/>
    <property type="match status" value="1"/>
</dbReference>
<evidence type="ECO:0000256" key="3">
    <source>
        <dbReference type="ARBA" id="ARBA00007520"/>
    </source>
</evidence>
<dbReference type="GO" id="GO:1990961">
    <property type="term" value="P:xenobiotic detoxification by transmembrane export across the plasma membrane"/>
    <property type="evidence" value="ECO:0007669"/>
    <property type="project" value="InterPro"/>
</dbReference>
<dbReference type="GO" id="GO:0005886">
    <property type="term" value="C:plasma membrane"/>
    <property type="evidence" value="ECO:0007669"/>
    <property type="project" value="UniProtKB-SubCell"/>
</dbReference>
<evidence type="ECO:0000313" key="11">
    <source>
        <dbReference type="EMBL" id="GLI27504.1"/>
    </source>
</evidence>
<keyword evidence="6 9" id="KW-0812">Transmembrane</keyword>
<reference evidence="11" key="1">
    <citation type="submission" date="2022-12" db="EMBL/GenBank/DDBJ databases">
        <title>Reference genome sequencing for broad-spectrum identification of bacterial and archaeal isolates by mass spectrometry.</title>
        <authorList>
            <person name="Sekiguchi Y."/>
            <person name="Tourlousse D.M."/>
        </authorList>
    </citation>
    <scope>NUCLEOTIDE SEQUENCE</scope>
    <source>
        <strain evidence="11">14</strain>
    </source>
</reference>
<dbReference type="InterPro" id="IPR011701">
    <property type="entry name" value="MFS"/>
</dbReference>
<dbReference type="Pfam" id="PF07690">
    <property type="entry name" value="MFS_1"/>
    <property type="match status" value="1"/>
</dbReference>